<proteinExistence type="predicted"/>
<name>A0A6B1DWQ4_9CHLR</name>
<reference evidence="1" key="1">
    <citation type="submission" date="2019-09" db="EMBL/GenBank/DDBJ databases">
        <title>Characterisation of the sponge microbiome using genome-centric metagenomics.</title>
        <authorList>
            <person name="Engelberts J.P."/>
            <person name="Robbins S.J."/>
            <person name="De Goeij J.M."/>
            <person name="Aranda M."/>
            <person name="Bell S.C."/>
            <person name="Webster N.S."/>
        </authorList>
    </citation>
    <scope>NUCLEOTIDE SEQUENCE</scope>
    <source>
        <strain evidence="1">SB0662_bin_9</strain>
    </source>
</reference>
<gene>
    <name evidence="1" type="ORF">F4Y08_13900</name>
</gene>
<organism evidence="1">
    <name type="scientific">Caldilineaceae bacterium SB0662_bin_9</name>
    <dbReference type="NCBI Taxonomy" id="2605258"/>
    <lineage>
        <taxon>Bacteria</taxon>
        <taxon>Bacillati</taxon>
        <taxon>Chloroflexota</taxon>
        <taxon>Caldilineae</taxon>
        <taxon>Caldilineales</taxon>
        <taxon>Caldilineaceae</taxon>
    </lineage>
</organism>
<dbReference type="EMBL" id="VXPY01000095">
    <property type="protein sequence ID" value="MYD91407.1"/>
    <property type="molecule type" value="Genomic_DNA"/>
</dbReference>
<sequence>MRRKLVILWVLAVLALLTAGCMSRPSGGATAAMAGEDELAIDLPFLVIDFDSNGDGSVGGVGLGELIGGSGINIGADTVGQMQTANIQHVSLEVAPNGVLIRVNGLLMLGSLSYDDQSLDTLAMVIDDLGGAGSPLGGVAPTLGAVLPLVQNLGIGVIAKFEPMAGVDTIPVMQESDMDPENNVARWLLTGVEQTPTINVPIFVDADGAVTIGGLDAAAMEALGAAQSIPVEQVATITGMGINQLRVRTLADGLSLSVNGNDLPLLSTSSGELFNVLALLQSMPGMEGMAESLQLAALWAQVVNEVDAVITITFS</sequence>
<comment type="caution">
    <text evidence="1">The sequence shown here is derived from an EMBL/GenBank/DDBJ whole genome shotgun (WGS) entry which is preliminary data.</text>
</comment>
<dbReference type="PROSITE" id="PS51257">
    <property type="entry name" value="PROKAR_LIPOPROTEIN"/>
    <property type="match status" value="1"/>
</dbReference>
<protein>
    <submittedName>
        <fullName evidence="1">Uncharacterized protein</fullName>
    </submittedName>
</protein>
<dbReference type="AlphaFoldDB" id="A0A6B1DWQ4"/>
<evidence type="ECO:0000313" key="1">
    <source>
        <dbReference type="EMBL" id="MYD91407.1"/>
    </source>
</evidence>
<accession>A0A6B1DWQ4</accession>